<keyword evidence="9 10" id="KW-0539">Nucleus</keyword>
<gene>
    <name evidence="13" type="primary">ORC1</name>
    <name evidence="13" type="ORF">OC842_001987</name>
</gene>
<dbReference type="Pfam" id="PF00004">
    <property type="entry name" value="AAA"/>
    <property type="match status" value="1"/>
</dbReference>
<comment type="similarity">
    <text evidence="2 10">Belongs to the ORC1 family.</text>
</comment>
<dbReference type="InterPro" id="IPR027417">
    <property type="entry name" value="P-loop_NTPase"/>
</dbReference>
<evidence type="ECO:0000313" key="13">
    <source>
        <dbReference type="EMBL" id="KAK0536403.1"/>
    </source>
</evidence>
<feature type="region of interest" description="Disordered" evidence="11">
    <location>
        <begin position="456"/>
        <end position="478"/>
    </location>
</feature>
<comment type="subcellular location">
    <subcellularLocation>
        <location evidence="1 10">Nucleus</location>
    </subcellularLocation>
</comment>
<dbReference type="GO" id="GO:0005664">
    <property type="term" value="C:nuclear origin of replication recognition complex"/>
    <property type="evidence" value="ECO:0007669"/>
    <property type="project" value="TreeGrafter"/>
</dbReference>
<comment type="caution">
    <text evidence="13">The sequence shown here is derived from an EMBL/GenBank/DDBJ whole genome shotgun (WGS) entry which is preliminary data.</text>
</comment>
<dbReference type="GO" id="GO:0046872">
    <property type="term" value="F:metal ion binding"/>
    <property type="evidence" value="ECO:0007669"/>
    <property type="project" value="UniProtKB-KW"/>
</dbReference>
<comment type="subunit">
    <text evidence="10">ORC is composed of six subunits.</text>
</comment>
<evidence type="ECO:0000256" key="1">
    <source>
        <dbReference type="ARBA" id="ARBA00004123"/>
    </source>
</evidence>
<evidence type="ECO:0000256" key="6">
    <source>
        <dbReference type="ARBA" id="ARBA00022840"/>
    </source>
</evidence>
<evidence type="ECO:0000256" key="2">
    <source>
        <dbReference type="ARBA" id="ARBA00008398"/>
    </source>
</evidence>
<dbReference type="FunFam" id="3.40.50.300:FF:000199">
    <property type="entry name" value="Origin recognition complex subunit 1"/>
    <property type="match status" value="1"/>
</dbReference>
<organism evidence="13 14">
    <name type="scientific">Tilletia horrida</name>
    <dbReference type="NCBI Taxonomy" id="155126"/>
    <lineage>
        <taxon>Eukaryota</taxon>
        <taxon>Fungi</taxon>
        <taxon>Dikarya</taxon>
        <taxon>Basidiomycota</taxon>
        <taxon>Ustilaginomycotina</taxon>
        <taxon>Exobasidiomycetes</taxon>
        <taxon>Tilletiales</taxon>
        <taxon>Tilletiaceae</taxon>
        <taxon>Tilletia</taxon>
    </lineage>
</organism>
<dbReference type="InterPro" id="IPR054425">
    <property type="entry name" value="Cdc6_ORC1-like_ATPase_lid"/>
</dbReference>
<keyword evidence="14" id="KW-1185">Reference proteome</keyword>
<reference evidence="13" key="1">
    <citation type="journal article" date="2023" name="PhytoFront">
        <title>Draft Genome Resources of Seven Strains of Tilletia horrida, Causal Agent of Kernel Smut of Rice.</title>
        <authorList>
            <person name="Khanal S."/>
            <person name="Antony Babu S."/>
            <person name="Zhou X.G."/>
        </authorList>
    </citation>
    <scope>NUCLEOTIDE SEQUENCE</scope>
    <source>
        <strain evidence="13">TX3</strain>
    </source>
</reference>
<feature type="compositionally biased region" description="Acidic residues" evidence="11">
    <location>
        <begin position="108"/>
        <end position="123"/>
    </location>
</feature>
<accession>A0AAN6GEJ5</accession>
<proteinExistence type="inferred from homology"/>
<dbReference type="GO" id="GO:0003688">
    <property type="term" value="F:DNA replication origin binding"/>
    <property type="evidence" value="ECO:0007669"/>
    <property type="project" value="TreeGrafter"/>
</dbReference>
<evidence type="ECO:0000259" key="12">
    <source>
        <dbReference type="SMART" id="SM00382"/>
    </source>
</evidence>
<dbReference type="Gene3D" id="3.40.50.300">
    <property type="entry name" value="P-loop containing nucleotide triphosphate hydrolases"/>
    <property type="match status" value="1"/>
</dbReference>
<keyword evidence="8 10" id="KW-0238">DNA-binding</keyword>
<keyword evidence="4" id="KW-0479">Metal-binding</keyword>
<evidence type="ECO:0000313" key="14">
    <source>
        <dbReference type="Proteomes" id="UP001176521"/>
    </source>
</evidence>
<keyword evidence="6 10" id="KW-0067">ATP-binding</keyword>
<dbReference type="Proteomes" id="UP001176521">
    <property type="component" value="Unassembled WGS sequence"/>
</dbReference>
<comment type="function">
    <text evidence="10">Component of the origin recognition complex (ORC) that binds origins of replication. DNA-binding is ATP-dependent, however specific DNA sequences that define origins of replication have not been identified so far. ORC is required to assemble the pre-replication complex necessary to initiate DNA replication.</text>
</comment>
<dbReference type="GO" id="GO:0006270">
    <property type="term" value="P:DNA replication initiation"/>
    <property type="evidence" value="ECO:0007669"/>
    <property type="project" value="TreeGrafter"/>
</dbReference>
<dbReference type="CDD" id="cd00009">
    <property type="entry name" value="AAA"/>
    <property type="match status" value="1"/>
</dbReference>
<feature type="domain" description="AAA+ ATPase" evidence="12">
    <location>
        <begin position="259"/>
        <end position="433"/>
    </location>
</feature>
<dbReference type="GO" id="GO:0033314">
    <property type="term" value="P:mitotic DNA replication checkpoint signaling"/>
    <property type="evidence" value="ECO:0007669"/>
    <property type="project" value="TreeGrafter"/>
</dbReference>
<evidence type="ECO:0000256" key="7">
    <source>
        <dbReference type="ARBA" id="ARBA00022842"/>
    </source>
</evidence>
<dbReference type="InterPro" id="IPR003959">
    <property type="entry name" value="ATPase_AAA_core"/>
</dbReference>
<evidence type="ECO:0000256" key="3">
    <source>
        <dbReference type="ARBA" id="ARBA00022705"/>
    </source>
</evidence>
<dbReference type="PANTHER" id="PTHR10763">
    <property type="entry name" value="CELL DIVISION CONTROL PROTEIN 6-RELATED"/>
    <property type="match status" value="1"/>
</dbReference>
<dbReference type="SUPFAM" id="SSF52540">
    <property type="entry name" value="P-loop containing nucleoside triphosphate hydrolases"/>
    <property type="match status" value="1"/>
</dbReference>
<evidence type="ECO:0000256" key="5">
    <source>
        <dbReference type="ARBA" id="ARBA00022741"/>
    </source>
</evidence>
<dbReference type="AlphaFoldDB" id="A0AAN6GEJ5"/>
<dbReference type="PANTHER" id="PTHR10763:SF23">
    <property type="entry name" value="ORIGIN RECOGNITION COMPLEX SUBUNIT 1"/>
    <property type="match status" value="1"/>
</dbReference>
<keyword evidence="3 10" id="KW-0235">DNA replication</keyword>
<feature type="compositionally biased region" description="Low complexity" evidence="11">
    <location>
        <begin position="39"/>
        <end position="64"/>
    </location>
</feature>
<sequence length="732" mass="78999">MTTSIAQNRSRRSTSTSTRQITVLRAARSVQSSNPRTLAAAAAASSPRAAAGMMRSPPASRSPSLSPPPPSRAAGSRSPPLSEDSSLSEDEDEDDTESEVGSIYEGDQGADSDIVCEEIDDGEDMRSPYSKAKSRMPLTPPDSCKRKRGPGSKTPRTPSKRVRLNKPLTPSSSVARTIGAKVTKHVRVRNMATQDTSFSSPTHRDAENKDTLPQLYRLTPHERAKRVLHVGATPDVLPCRDEEFNHILDTVTDALRDRAGACTYVAGCPGTGKTATVRSVVRRLHRYVDDGRLERFKFVEINGMKLGDPSEVYVRLWEALRPESDTKRVSPKFALAALNSYFSSKKPGTGPPSPGRWRTGSLHSSSARHGTVVLMDELDQLVCARQEVLYNLFEWANSEYSRLIVVAVANTSDLPERQLTAKVRSRLGMTRVNFEAYRAAQLQEIVKVRLGMDNADSKASEAQPKTNPKKKATAHERSVEQIEAARKKGCSTIFKPAAIEFAAKRVAGVTGDARRMLDVCRRAIEAAEAQAEAAIEKERGSTAKTGARQHGGSGAVPPSSDDQGEAGGPEPSAHAKAISTRCQQITPQLVADVFASMVTSAKSKHIASLSLHAKLLLVALLRLIRRTGLAEVRVGDLLIEQSSIAGLHYIEKGAPGKGEQGSGWQDWDLMANLSDLELPLAALCQAGLITAVGSGAGAGRAGINGRVMLNVFEDEVRLALELSKDTKLKNIL</sequence>
<dbReference type="GO" id="GO:0005524">
    <property type="term" value="F:ATP binding"/>
    <property type="evidence" value="ECO:0007669"/>
    <property type="project" value="UniProtKB-KW"/>
</dbReference>
<evidence type="ECO:0000256" key="10">
    <source>
        <dbReference type="RuleBase" id="RU365058"/>
    </source>
</evidence>
<feature type="compositionally biased region" description="Low complexity" evidence="11">
    <location>
        <begin position="72"/>
        <end position="85"/>
    </location>
</feature>
<evidence type="ECO:0000256" key="4">
    <source>
        <dbReference type="ARBA" id="ARBA00022723"/>
    </source>
</evidence>
<feature type="compositionally biased region" description="Acidic residues" evidence="11">
    <location>
        <begin position="86"/>
        <end position="98"/>
    </location>
</feature>
<dbReference type="Gene3D" id="1.10.8.60">
    <property type="match status" value="1"/>
</dbReference>
<evidence type="ECO:0000256" key="11">
    <source>
        <dbReference type="SAM" id="MobiDB-lite"/>
    </source>
</evidence>
<evidence type="ECO:0000256" key="9">
    <source>
        <dbReference type="ARBA" id="ARBA00023242"/>
    </source>
</evidence>
<feature type="region of interest" description="Disordered" evidence="11">
    <location>
        <begin position="534"/>
        <end position="579"/>
    </location>
</feature>
<name>A0AAN6GEJ5_9BASI</name>
<protein>
    <recommendedName>
        <fullName evidence="10">Origin recognition complex subunit 1</fullName>
    </recommendedName>
</protein>
<dbReference type="GO" id="GO:0016887">
    <property type="term" value="F:ATP hydrolysis activity"/>
    <property type="evidence" value="ECO:0007669"/>
    <property type="project" value="InterPro"/>
</dbReference>
<keyword evidence="5 10" id="KW-0547">Nucleotide-binding</keyword>
<evidence type="ECO:0000256" key="8">
    <source>
        <dbReference type="ARBA" id="ARBA00023125"/>
    </source>
</evidence>
<dbReference type="SMART" id="SM00382">
    <property type="entry name" value="AAA"/>
    <property type="match status" value="1"/>
</dbReference>
<keyword evidence="7" id="KW-0460">Magnesium</keyword>
<dbReference type="InterPro" id="IPR003593">
    <property type="entry name" value="AAA+_ATPase"/>
</dbReference>
<dbReference type="InterPro" id="IPR050311">
    <property type="entry name" value="ORC1/CDC6"/>
</dbReference>
<dbReference type="Pfam" id="PF22606">
    <property type="entry name" value="Cdc6-ORC-like_ATPase_lid"/>
    <property type="match status" value="1"/>
</dbReference>
<feature type="region of interest" description="Disordered" evidence="11">
    <location>
        <begin position="1"/>
        <end position="172"/>
    </location>
</feature>
<dbReference type="EMBL" id="JAPDMQ010000077">
    <property type="protein sequence ID" value="KAK0536403.1"/>
    <property type="molecule type" value="Genomic_DNA"/>
</dbReference>